<evidence type="ECO:0000313" key="11">
    <source>
        <dbReference type="EMBL" id="MFH6985510.1"/>
    </source>
</evidence>
<dbReference type="Gene3D" id="2.60.40.10">
    <property type="entry name" value="Immunoglobulins"/>
    <property type="match status" value="1"/>
</dbReference>
<gene>
    <name evidence="11" type="ORF">ACHKAR_18810</name>
</gene>
<evidence type="ECO:0000259" key="10">
    <source>
        <dbReference type="PROSITE" id="PS50110"/>
    </source>
</evidence>
<protein>
    <recommendedName>
        <fullName evidence="2">histidine kinase</fullName>
        <ecNumber evidence="2">2.7.13.3</ecNumber>
    </recommendedName>
</protein>
<feature type="domain" description="HTH araC/xylS-type" evidence="8">
    <location>
        <begin position="1248"/>
        <end position="1347"/>
    </location>
</feature>
<evidence type="ECO:0000256" key="3">
    <source>
        <dbReference type="ARBA" id="ARBA00022553"/>
    </source>
</evidence>
<keyword evidence="3 6" id="KW-0597">Phosphoprotein</keyword>
<dbReference type="RefSeq" id="WP_395418948.1">
    <property type="nucleotide sequence ID" value="NZ_JBIPKE010000020.1"/>
</dbReference>
<dbReference type="Gene3D" id="1.10.10.60">
    <property type="entry name" value="Homeodomain-like"/>
    <property type="match status" value="2"/>
</dbReference>
<evidence type="ECO:0000259" key="9">
    <source>
        <dbReference type="PROSITE" id="PS50109"/>
    </source>
</evidence>
<dbReference type="EMBL" id="JBIPKE010000020">
    <property type="protein sequence ID" value="MFH6985510.1"/>
    <property type="molecule type" value="Genomic_DNA"/>
</dbReference>
<dbReference type="SUPFAM" id="SSF47384">
    <property type="entry name" value="Homodimeric domain of signal transducing histidine kinase"/>
    <property type="match status" value="1"/>
</dbReference>
<keyword evidence="5" id="KW-0804">Transcription</keyword>
<dbReference type="SMART" id="SM00448">
    <property type="entry name" value="REC"/>
    <property type="match status" value="1"/>
</dbReference>
<evidence type="ECO:0000256" key="2">
    <source>
        <dbReference type="ARBA" id="ARBA00012438"/>
    </source>
</evidence>
<dbReference type="InterPro" id="IPR036890">
    <property type="entry name" value="HATPase_C_sf"/>
</dbReference>
<dbReference type="InterPro" id="IPR036097">
    <property type="entry name" value="HisK_dim/P_sf"/>
</dbReference>
<feature type="signal peptide" evidence="7">
    <location>
        <begin position="1"/>
        <end position="19"/>
    </location>
</feature>
<dbReference type="SUPFAM" id="SSF63829">
    <property type="entry name" value="Calcium-dependent phosphotriesterase"/>
    <property type="match status" value="3"/>
</dbReference>
<evidence type="ECO:0000256" key="4">
    <source>
        <dbReference type="ARBA" id="ARBA00023015"/>
    </source>
</evidence>
<dbReference type="Gene3D" id="1.10.287.130">
    <property type="match status" value="1"/>
</dbReference>
<dbReference type="SUPFAM" id="SSF46689">
    <property type="entry name" value="Homeodomain-like"/>
    <property type="match status" value="1"/>
</dbReference>
<dbReference type="Pfam" id="PF07495">
    <property type="entry name" value="Y_Y_Y"/>
    <property type="match status" value="1"/>
</dbReference>
<dbReference type="SUPFAM" id="SSF55874">
    <property type="entry name" value="ATPase domain of HSP90 chaperone/DNA topoisomerase II/histidine kinase"/>
    <property type="match status" value="1"/>
</dbReference>
<evidence type="ECO:0000256" key="5">
    <source>
        <dbReference type="ARBA" id="ARBA00023163"/>
    </source>
</evidence>
<dbReference type="PANTHER" id="PTHR43547:SF2">
    <property type="entry name" value="HYBRID SIGNAL TRANSDUCTION HISTIDINE KINASE C"/>
    <property type="match status" value="1"/>
</dbReference>
<dbReference type="SUPFAM" id="SSF52172">
    <property type="entry name" value="CheY-like"/>
    <property type="match status" value="1"/>
</dbReference>
<dbReference type="Pfam" id="PF02518">
    <property type="entry name" value="HATPase_c"/>
    <property type="match status" value="1"/>
</dbReference>
<name>A0ABW7ND16_9BACT</name>
<dbReference type="InterPro" id="IPR011123">
    <property type="entry name" value="Y_Y_Y"/>
</dbReference>
<sequence>MTKWVVLMTCLAVSGYVASQPSADIKFERITTSNGLSNNQINDVFQDKQGYIWVGTLSGLNRYDGYNVKSFYHEEGKSGTLQNNTILWMARGPEGKMWVRNSLGISVYNSSKETFEVPVGYLTLLQTEPVFIAQMEDDPYGNFWFVVENRGLVKISKDGSTQQFNSNQDGIKIASNTITDIVTDHLGNIWVVHSIGAIEMIDPRENKVIRRYGIPEISSKKENYWRLFVDMDQDVWLFSTDDPFGLFYLNTRTGETRLLDEKILTSELIRDVIQYEDNQMWIGTDHGGISVLVKDTWSVRSVLNDPDAPKSLNNNNVNTLFRDRDGGVWVGTTKSGINYHHRGANNFAHYKVHKKDPAYNDMSSMVEDRSGNLWIGTNGKGLLYFNRANHTFQSVLDDMSIPGPTPAVVVSLLYAKNETLWVGSYLEGLFLYDGKRFSRFNFGNDDPESGSSVWELYEDSQGNIWIGTLNRGAYRFNPKTNELTNFSIQNELKANYVTCITEDSQGRIWLGTGRGLSVFDPRDESVRSFLSEDTIQYPISNNSIISLHSDRDGQLWVGTLDGLNRYDEDKNGFKVFRDSDGLSSNIVMSIEESNNGDLWMSTSRGITRMSTGLKPYDFQTFDLSDGLQGDSFTEDASLKTRDGDLIFSGQNGFNVFRPSEIEVSDKAAKTLFTKFFISSTEITTGAAFHDRVILTNPLDDTRDIYLNHDENTISIEFVALSFFQSSKLRYQYKLEGFDDDWLNAPPEVRSAKYTNLDFGNYTFRVRSSNNPNTWAGEDIFINIHIRPPFWQTPWAFGLYFSMIILALYLTRTYIVHRERQKAQVENERKEIERQHQLDMMKIKFFTNISHEFRTPLSLVLTPIDRMIKNPEKIKVGDLTIVQRNAKRLMTLVNQLLDFRKMEANQHVLSQSSGNIVAFLQDVIDSFSDLSREKEITLNFESEVRSFYTFFDKDKMEKVMFNLLSNAFKFTLPGGVITLDFELQKKAEGSSNAVIMVSDTGIGIPEDKQQLIFNRFFQNEITGDIINNGTGIGLSITKEFVELHGGRVYVESKLNMGSTFVVEMPLRELSTDEDIADELVRELAGSVHKREETIEPGNELKPSVLLVEDNFDFRFYLKDNLKQHYNITVASNGKEAWKMMMHQLPDIVISDVMMPVMDGHQLCEKIKSDPRTLQIPVILLTAQSSDQHRIQGLDAGAIEYISKPFNFEILVSSINSALKFQRRVQESGSRIKATPAEVDIVSMDEKLIAKAVNLVEENMSNSDFSVEDLSHELGYSRGHFYQKILKITGQTPIDFIRNIRMKRAADLLGRSQLNVSEVAYKVGYNNPKLFSRYFKSQYKIYPSEYRSKAVDPESPVG</sequence>
<dbReference type="Gene3D" id="3.30.565.10">
    <property type="entry name" value="Histidine kinase-like ATPase, C-terminal domain"/>
    <property type="match status" value="1"/>
</dbReference>
<dbReference type="PROSITE" id="PS50110">
    <property type="entry name" value="RESPONSE_REGULATORY"/>
    <property type="match status" value="1"/>
</dbReference>
<dbReference type="CDD" id="cd17574">
    <property type="entry name" value="REC_OmpR"/>
    <property type="match status" value="1"/>
</dbReference>
<feature type="chain" id="PRO_5045930968" description="histidine kinase" evidence="7">
    <location>
        <begin position="20"/>
        <end position="1356"/>
    </location>
</feature>
<dbReference type="Pfam" id="PF07494">
    <property type="entry name" value="Reg_prop"/>
    <property type="match status" value="6"/>
</dbReference>
<dbReference type="InterPro" id="IPR009057">
    <property type="entry name" value="Homeodomain-like_sf"/>
</dbReference>
<dbReference type="Proteomes" id="UP001610063">
    <property type="component" value="Unassembled WGS sequence"/>
</dbReference>
<keyword evidence="4" id="KW-0805">Transcription regulation</keyword>
<organism evidence="11 12">
    <name type="scientific">Marinoscillum luteum</name>
    <dbReference type="NCBI Taxonomy" id="861051"/>
    <lineage>
        <taxon>Bacteria</taxon>
        <taxon>Pseudomonadati</taxon>
        <taxon>Bacteroidota</taxon>
        <taxon>Cytophagia</taxon>
        <taxon>Cytophagales</taxon>
        <taxon>Reichenbachiellaceae</taxon>
        <taxon>Marinoscillum</taxon>
    </lineage>
</organism>
<evidence type="ECO:0000256" key="1">
    <source>
        <dbReference type="ARBA" id="ARBA00000085"/>
    </source>
</evidence>
<proteinExistence type="predicted"/>
<dbReference type="InterPro" id="IPR004358">
    <property type="entry name" value="Sig_transdc_His_kin-like_C"/>
</dbReference>
<dbReference type="InterPro" id="IPR003661">
    <property type="entry name" value="HisK_dim/P_dom"/>
</dbReference>
<dbReference type="Gene3D" id="3.40.50.2300">
    <property type="match status" value="1"/>
</dbReference>
<dbReference type="InterPro" id="IPR018060">
    <property type="entry name" value="HTH_AraC"/>
</dbReference>
<dbReference type="CDD" id="cd00082">
    <property type="entry name" value="HisKA"/>
    <property type="match status" value="1"/>
</dbReference>
<feature type="domain" description="Response regulatory" evidence="10">
    <location>
        <begin position="1102"/>
        <end position="1217"/>
    </location>
</feature>
<evidence type="ECO:0000256" key="6">
    <source>
        <dbReference type="PROSITE-ProRule" id="PRU00169"/>
    </source>
</evidence>
<dbReference type="EC" id="2.7.13.3" evidence="2"/>
<evidence type="ECO:0000313" key="12">
    <source>
        <dbReference type="Proteomes" id="UP001610063"/>
    </source>
</evidence>
<dbReference type="Pfam" id="PF00512">
    <property type="entry name" value="HisKA"/>
    <property type="match status" value="1"/>
</dbReference>
<dbReference type="Gene3D" id="2.130.10.10">
    <property type="entry name" value="YVTN repeat-like/Quinoprotein amine dehydrogenase"/>
    <property type="match status" value="3"/>
</dbReference>
<dbReference type="InterPro" id="IPR011110">
    <property type="entry name" value="Reg_prop"/>
</dbReference>
<dbReference type="SMART" id="SM00387">
    <property type="entry name" value="HATPase_c"/>
    <property type="match status" value="1"/>
</dbReference>
<feature type="modified residue" description="4-aspartylphosphate" evidence="6">
    <location>
        <position position="1150"/>
    </location>
</feature>
<dbReference type="Pfam" id="PF00072">
    <property type="entry name" value="Response_reg"/>
    <property type="match status" value="1"/>
</dbReference>
<dbReference type="InterPro" id="IPR003594">
    <property type="entry name" value="HATPase_dom"/>
</dbReference>
<dbReference type="InterPro" id="IPR011006">
    <property type="entry name" value="CheY-like_superfamily"/>
</dbReference>
<dbReference type="PROSITE" id="PS50109">
    <property type="entry name" value="HIS_KIN"/>
    <property type="match status" value="1"/>
</dbReference>
<accession>A0ABW7ND16</accession>
<evidence type="ECO:0000256" key="7">
    <source>
        <dbReference type="SAM" id="SignalP"/>
    </source>
</evidence>
<dbReference type="InterPro" id="IPR013783">
    <property type="entry name" value="Ig-like_fold"/>
</dbReference>
<reference evidence="11 12" key="1">
    <citation type="journal article" date="2013" name="Int. J. Syst. Evol. Microbiol.">
        <title>Marinoscillum luteum sp. nov., isolated from marine sediment.</title>
        <authorList>
            <person name="Cha I.T."/>
            <person name="Park S.J."/>
            <person name="Kim S.J."/>
            <person name="Kim J.G."/>
            <person name="Jung M.Y."/>
            <person name="Shin K.S."/>
            <person name="Kwon K.K."/>
            <person name="Yang S.H."/>
            <person name="Seo Y.S."/>
            <person name="Rhee S.K."/>
        </authorList>
    </citation>
    <scope>NUCLEOTIDE SEQUENCE [LARGE SCALE GENOMIC DNA]</scope>
    <source>
        <strain evidence="11 12">KCTC 23939</strain>
    </source>
</reference>
<dbReference type="PRINTS" id="PR00344">
    <property type="entry name" value="BCTRLSENSOR"/>
</dbReference>
<dbReference type="InterPro" id="IPR005467">
    <property type="entry name" value="His_kinase_dom"/>
</dbReference>
<dbReference type="InterPro" id="IPR001789">
    <property type="entry name" value="Sig_transdc_resp-reg_receiver"/>
</dbReference>
<comment type="catalytic activity">
    <reaction evidence="1">
        <text>ATP + protein L-histidine = ADP + protein N-phospho-L-histidine.</text>
        <dbReference type="EC" id="2.7.13.3"/>
    </reaction>
</comment>
<evidence type="ECO:0000259" key="8">
    <source>
        <dbReference type="PROSITE" id="PS01124"/>
    </source>
</evidence>
<dbReference type="InterPro" id="IPR015943">
    <property type="entry name" value="WD40/YVTN_repeat-like_dom_sf"/>
</dbReference>
<dbReference type="SMART" id="SM00342">
    <property type="entry name" value="HTH_ARAC"/>
    <property type="match status" value="1"/>
</dbReference>
<keyword evidence="7" id="KW-0732">Signal</keyword>
<dbReference type="SMART" id="SM00388">
    <property type="entry name" value="HisKA"/>
    <property type="match status" value="1"/>
</dbReference>
<dbReference type="Pfam" id="PF12833">
    <property type="entry name" value="HTH_18"/>
    <property type="match status" value="1"/>
</dbReference>
<dbReference type="PANTHER" id="PTHR43547">
    <property type="entry name" value="TWO-COMPONENT HISTIDINE KINASE"/>
    <property type="match status" value="1"/>
</dbReference>
<keyword evidence="12" id="KW-1185">Reference proteome</keyword>
<comment type="caution">
    <text evidence="11">The sequence shown here is derived from an EMBL/GenBank/DDBJ whole genome shotgun (WGS) entry which is preliminary data.</text>
</comment>
<dbReference type="PROSITE" id="PS01124">
    <property type="entry name" value="HTH_ARAC_FAMILY_2"/>
    <property type="match status" value="1"/>
</dbReference>
<feature type="domain" description="Histidine kinase" evidence="9">
    <location>
        <begin position="847"/>
        <end position="1067"/>
    </location>
</feature>